<evidence type="ECO:0000256" key="1">
    <source>
        <dbReference type="ARBA" id="ARBA00010169"/>
    </source>
</evidence>
<name>A0ABV8MXA8_9NEIS</name>
<protein>
    <submittedName>
        <fullName evidence="2">Divalent-cation tolerance protein CutA</fullName>
    </submittedName>
</protein>
<proteinExistence type="inferred from homology"/>
<evidence type="ECO:0000313" key="3">
    <source>
        <dbReference type="Proteomes" id="UP001595791"/>
    </source>
</evidence>
<dbReference type="RefSeq" id="WP_378167445.1">
    <property type="nucleotide sequence ID" value="NZ_JBHSBU010000001.1"/>
</dbReference>
<sequence length="112" mass="12406">MSQSTEVIVVVCNAPDEATARALASALVERRLAACVNILPAVQSVYRWHGEIEQAGEWPLLIKTTVSRYAEVETLLRERHPYELPEIIALPLTAGLPGYLDWVRTQSGLEGH</sequence>
<dbReference type="InterPro" id="IPR015867">
    <property type="entry name" value="N-reg_PII/ATP_PRibTrfase_C"/>
</dbReference>
<organism evidence="2 3">
    <name type="scientific">Chitinimonas lacunae</name>
    <dbReference type="NCBI Taxonomy" id="1963018"/>
    <lineage>
        <taxon>Bacteria</taxon>
        <taxon>Pseudomonadati</taxon>
        <taxon>Pseudomonadota</taxon>
        <taxon>Betaproteobacteria</taxon>
        <taxon>Neisseriales</taxon>
        <taxon>Chitinibacteraceae</taxon>
        <taxon>Chitinimonas</taxon>
    </lineage>
</organism>
<accession>A0ABV8MXA8</accession>
<dbReference type="Pfam" id="PF03091">
    <property type="entry name" value="CutA1"/>
    <property type="match status" value="1"/>
</dbReference>
<dbReference type="InterPro" id="IPR004323">
    <property type="entry name" value="Ion_tolerance_CutA"/>
</dbReference>
<comment type="caution">
    <text evidence="2">The sequence shown here is derived from an EMBL/GenBank/DDBJ whole genome shotgun (WGS) entry which is preliminary data.</text>
</comment>
<dbReference type="SUPFAM" id="SSF54913">
    <property type="entry name" value="GlnB-like"/>
    <property type="match status" value="1"/>
</dbReference>
<dbReference type="Gene3D" id="3.30.70.120">
    <property type="match status" value="1"/>
</dbReference>
<comment type="similarity">
    <text evidence="1">Belongs to the CutA family.</text>
</comment>
<dbReference type="PANTHER" id="PTHR23419">
    <property type="entry name" value="DIVALENT CATION TOLERANCE CUTA-RELATED"/>
    <property type="match status" value="1"/>
</dbReference>
<reference evidence="3" key="1">
    <citation type="journal article" date="2019" name="Int. J. Syst. Evol. Microbiol.">
        <title>The Global Catalogue of Microorganisms (GCM) 10K type strain sequencing project: providing services to taxonomists for standard genome sequencing and annotation.</title>
        <authorList>
            <consortium name="The Broad Institute Genomics Platform"/>
            <consortium name="The Broad Institute Genome Sequencing Center for Infectious Disease"/>
            <person name="Wu L."/>
            <person name="Ma J."/>
        </authorList>
    </citation>
    <scope>NUCLEOTIDE SEQUENCE [LARGE SCALE GENOMIC DNA]</scope>
    <source>
        <strain evidence="3">LMG 29894</strain>
    </source>
</reference>
<keyword evidence="3" id="KW-1185">Reference proteome</keyword>
<gene>
    <name evidence="2" type="primary">cutA</name>
    <name evidence="2" type="ORF">ACFOW7_19210</name>
</gene>
<dbReference type="Proteomes" id="UP001595791">
    <property type="component" value="Unassembled WGS sequence"/>
</dbReference>
<evidence type="ECO:0000313" key="2">
    <source>
        <dbReference type="EMBL" id="MFC4161470.1"/>
    </source>
</evidence>
<dbReference type="PANTHER" id="PTHR23419:SF8">
    <property type="entry name" value="FI09726P"/>
    <property type="match status" value="1"/>
</dbReference>
<dbReference type="EMBL" id="JBHSBU010000001">
    <property type="protein sequence ID" value="MFC4161470.1"/>
    <property type="molecule type" value="Genomic_DNA"/>
</dbReference>
<dbReference type="InterPro" id="IPR011322">
    <property type="entry name" value="N-reg_PII-like_a/b"/>
</dbReference>